<dbReference type="RefSeq" id="WP_377150920.1">
    <property type="nucleotide sequence ID" value="NZ_JBHSAF010000002.1"/>
</dbReference>
<feature type="modified residue" description="Phosphohistidine" evidence="12">
    <location>
        <position position="50"/>
    </location>
</feature>
<keyword evidence="5 12" id="KW-0597">Phosphoprotein</keyword>
<dbReference type="InterPro" id="IPR005467">
    <property type="entry name" value="His_kinase_dom"/>
</dbReference>
<keyword evidence="6" id="KW-0808">Transferase</keyword>
<evidence type="ECO:0000256" key="8">
    <source>
        <dbReference type="ARBA" id="ARBA00022777"/>
    </source>
</evidence>
<evidence type="ECO:0000256" key="6">
    <source>
        <dbReference type="ARBA" id="ARBA00022679"/>
    </source>
</evidence>
<dbReference type="PROSITE" id="PS50851">
    <property type="entry name" value="CHEW"/>
    <property type="match status" value="1"/>
</dbReference>
<dbReference type="Gene3D" id="3.30.565.10">
    <property type="entry name" value="Histidine kinase-like ATPase, C-terminal domain"/>
    <property type="match status" value="1"/>
</dbReference>
<evidence type="ECO:0000313" key="17">
    <source>
        <dbReference type="Proteomes" id="UP001595692"/>
    </source>
</evidence>
<dbReference type="SUPFAM" id="SSF55874">
    <property type="entry name" value="ATPase domain of HSP90 chaperone/DNA topoisomerase II/histidine kinase"/>
    <property type="match status" value="1"/>
</dbReference>
<evidence type="ECO:0000313" key="16">
    <source>
        <dbReference type="EMBL" id="MFC3912761.1"/>
    </source>
</evidence>
<dbReference type="InterPro" id="IPR004358">
    <property type="entry name" value="Sig_transdc_His_kin-like_C"/>
</dbReference>
<dbReference type="PROSITE" id="PS50894">
    <property type="entry name" value="HPT"/>
    <property type="match status" value="1"/>
</dbReference>
<comment type="catalytic activity">
    <reaction evidence="1">
        <text>ATP + protein L-histidine = ADP + protein N-phospho-L-histidine.</text>
        <dbReference type="EC" id="2.7.13.3"/>
    </reaction>
</comment>
<dbReference type="InterPro" id="IPR003594">
    <property type="entry name" value="HATPase_dom"/>
</dbReference>
<evidence type="ECO:0000256" key="2">
    <source>
        <dbReference type="ARBA" id="ARBA00012438"/>
    </source>
</evidence>
<dbReference type="Pfam" id="PF02518">
    <property type="entry name" value="HATPase_c"/>
    <property type="match status" value="1"/>
</dbReference>
<dbReference type="SMART" id="SM00260">
    <property type="entry name" value="CheW"/>
    <property type="match status" value="1"/>
</dbReference>
<dbReference type="InterPro" id="IPR004105">
    <property type="entry name" value="CheA-like_dim"/>
</dbReference>
<dbReference type="Proteomes" id="UP001595692">
    <property type="component" value="Unassembled WGS sequence"/>
</dbReference>
<accession>A0ABV8CKZ7</accession>
<dbReference type="Pfam" id="PF02895">
    <property type="entry name" value="H-kinase_dim"/>
    <property type="match status" value="1"/>
</dbReference>
<dbReference type="InterPro" id="IPR036097">
    <property type="entry name" value="HisK_dim/P_sf"/>
</dbReference>
<organism evidence="16 17">
    <name type="scientific">Pseudaeromonas sharmana</name>
    <dbReference type="NCBI Taxonomy" id="328412"/>
    <lineage>
        <taxon>Bacteria</taxon>
        <taxon>Pseudomonadati</taxon>
        <taxon>Pseudomonadota</taxon>
        <taxon>Gammaproteobacteria</taxon>
        <taxon>Aeromonadales</taxon>
        <taxon>Aeromonadaceae</taxon>
        <taxon>Pseudaeromonas</taxon>
    </lineage>
</organism>
<dbReference type="InterPro" id="IPR051315">
    <property type="entry name" value="Bact_Chemotaxis_CheA"/>
</dbReference>
<dbReference type="SMART" id="SM01231">
    <property type="entry name" value="H-kinase_dim"/>
    <property type="match status" value="1"/>
</dbReference>
<dbReference type="EMBL" id="JBHSAF010000002">
    <property type="protein sequence ID" value="MFC3912761.1"/>
    <property type="molecule type" value="Genomic_DNA"/>
</dbReference>
<dbReference type="Pfam" id="PF01627">
    <property type="entry name" value="Hpt"/>
    <property type="match status" value="1"/>
</dbReference>
<comment type="caution">
    <text evidence="16">The sequence shown here is derived from an EMBL/GenBank/DDBJ whole genome shotgun (WGS) entry which is preliminary data.</text>
</comment>
<dbReference type="PANTHER" id="PTHR43395:SF10">
    <property type="entry name" value="CHEMOTAXIS PROTEIN CHEA"/>
    <property type="match status" value="1"/>
</dbReference>
<reference evidence="17" key="1">
    <citation type="journal article" date="2019" name="Int. J. Syst. Evol. Microbiol.">
        <title>The Global Catalogue of Microorganisms (GCM) 10K type strain sequencing project: providing services to taxonomists for standard genome sequencing and annotation.</title>
        <authorList>
            <consortium name="The Broad Institute Genomics Platform"/>
            <consortium name="The Broad Institute Genome Sequencing Center for Infectious Disease"/>
            <person name="Wu L."/>
            <person name="Ma J."/>
        </authorList>
    </citation>
    <scope>NUCLEOTIDE SEQUENCE [LARGE SCALE GENOMIC DNA]</scope>
    <source>
        <strain evidence="17">CCUG 54939</strain>
    </source>
</reference>
<evidence type="ECO:0000256" key="4">
    <source>
        <dbReference type="ARBA" id="ARBA00022500"/>
    </source>
</evidence>
<dbReference type="InterPro" id="IPR036061">
    <property type="entry name" value="CheW-like_dom_sf"/>
</dbReference>
<gene>
    <name evidence="16" type="ORF">ACFOSS_04665</name>
</gene>
<evidence type="ECO:0000256" key="5">
    <source>
        <dbReference type="ARBA" id="ARBA00022553"/>
    </source>
</evidence>
<evidence type="ECO:0000259" key="15">
    <source>
        <dbReference type="PROSITE" id="PS50894"/>
    </source>
</evidence>
<feature type="domain" description="Histidine kinase" evidence="13">
    <location>
        <begin position="286"/>
        <end position="578"/>
    </location>
</feature>
<evidence type="ECO:0000256" key="10">
    <source>
        <dbReference type="ARBA" id="ARBA00023012"/>
    </source>
</evidence>
<evidence type="ECO:0000256" key="9">
    <source>
        <dbReference type="ARBA" id="ARBA00022840"/>
    </source>
</evidence>
<dbReference type="CDD" id="cd16916">
    <property type="entry name" value="HATPase_CheA-like"/>
    <property type="match status" value="1"/>
</dbReference>
<dbReference type="Gene3D" id="1.20.120.160">
    <property type="entry name" value="HPT domain"/>
    <property type="match status" value="1"/>
</dbReference>
<dbReference type="InterPro" id="IPR036890">
    <property type="entry name" value="HATPase_C_sf"/>
</dbReference>
<evidence type="ECO:0000259" key="14">
    <source>
        <dbReference type="PROSITE" id="PS50851"/>
    </source>
</evidence>
<dbReference type="SUPFAM" id="SSF47384">
    <property type="entry name" value="Homodimeric domain of signal transducing histidine kinase"/>
    <property type="match status" value="1"/>
</dbReference>
<keyword evidence="9" id="KW-0067">ATP-binding</keyword>
<evidence type="ECO:0000256" key="12">
    <source>
        <dbReference type="PROSITE-ProRule" id="PRU00110"/>
    </source>
</evidence>
<dbReference type="InterPro" id="IPR002545">
    <property type="entry name" value="CheW-lke_dom"/>
</dbReference>
<dbReference type="InterPro" id="IPR037006">
    <property type="entry name" value="CheA-like_homodim_sf"/>
</dbReference>
<dbReference type="EC" id="2.7.13.3" evidence="2"/>
<dbReference type="Gene3D" id="2.30.30.40">
    <property type="entry name" value="SH3 Domains"/>
    <property type="match status" value="1"/>
</dbReference>
<evidence type="ECO:0000259" key="13">
    <source>
        <dbReference type="PROSITE" id="PS50109"/>
    </source>
</evidence>
<dbReference type="Pfam" id="PF01584">
    <property type="entry name" value="CheW"/>
    <property type="match status" value="1"/>
</dbReference>
<dbReference type="SMART" id="SM00387">
    <property type="entry name" value="HATPase_c"/>
    <property type="match status" value="1"/>
</dbReference>
<protein>
    <recommendedName>
        <fullName evidence="3">Chemotaxis protein CheA</fullName>
        <ecNumber evidence="2">2.7.13.3</ecNumber>
    </recommendedName>
</protein>
<dbReference type="SUPFAM" id="SSF50341">
    <property type="entry name" value="CheW-like"/>
    <property type="match status" value="1"/>
</dbReference>
<feature type="domain" description="CheW-like" evidence="14">
    <location>
        <begin position="580"/>
        <end position="710"/>
    </location>
</feature>
<keyword evidence="10" id="KW-0902">Two-component regulatory system</keyword>
<evidence type="ECO:0000256" key="7">
    <source>
        <dbReference type="ARBA" id="ARBA00022741"/>
    </source>
</evidence>
<evidence type="ECO:0000256" key="1">
    <source>
        <dbReference type="ARBA" id="ARBA00000085"/>
    </source>
</evidence>
<dbReference type="InterPro" id="IPR036641">
    <property type="entry name" value="HPT_dom_sf"/>
</dbReference>
<dbReference type="CDD" id="cd00088">
    <property type="entry name" value="HPT"/>
    <property type="match status" value="1"/>
</dbReference>
<dbReference type="PROSITE" id="PS50109">
    <property type="entry name" value="HIS_KIN"/>
    <property type="match status" value="1"/>
</dbReference>
<dbReference type="InterPro" id="IPR008207">
    <property type="entry name" value="Sig_transdc_His_kin_Hpt_dom"/>
</dbReference>
<dbReference type="SMART" id="SM00073">
    <property type="entry name" value="HPT"/>
    <property type="match status" value="1"/>
</dbReference>
<keyword evidence="8" id="KW-0418">Kinase</keyword>
<dbReference type="PANTHER" id="PTHR43395">
    <property type="entry name" value="SENSOR HISTIDINE KINASE CHEA"/>
    <property type="match status" value="1"/>
</dbReference>
<feature type="domain" description="HPt" evidence="15">
    <location>
        <begin position="3"/>
        <end position="107"/>
    </location>
</feature>
<keyword evidence="17" id="KW-1185">Reference proteome</keyword>
<proteinExistence type="predicted"/>
<keyword evidence="4" id="KW-0145">Chemotaxis</keyword>
<evidence type="ECO:0000256" key="3">
    <source>
        <dbReference type="ARBA" id="ARBA00021495"/>
    </source>
</evidence>
<sequence length="721" mass="79578">MFSQEQWGQLLANFIEEGRELTRQAESALLAMDEGDTDPDLINGLFRAVHTLKGSAGLFSLEEFVAFAHHQENLIMRVRDAEQRLTREQISVLLQGLDVLSGELERLAAGEEPSPLTRIFAEQFQQIQALAPDSLDNHPAMVDESLVNIAREEHVRAAESWHISLRCDPTLFEFGFDPASFIRYLGKLGQVVHLQVIHQHLPAWSDYQAELCYLGLELDLVSEASKEEIEGVFDFIRELSTLRILPPDSRLQDYLQLMMSLPDEQQLLGEILIASGLLTANELAEGLAHQINDPEAGKLGEVLVQDGVVPAVAVEQALIKQQASRDKKHTDSAFIKVSAGKLDELINLVGELVIAAAGGEMLARGRADSELLASVSAINRHVEQIRESALRLRMVEIGETFLRFQRLVRDASQELGKQIVLKIEGAETELDKSVVDRISEPLTHLVRNALDHGLETPQERLTRGKSEHGTLRLNAFHESGSIVIEVQDDGRGLDAERIRQKAIQKGLLSDEAILDESATYQLIFEPGFSTAETVSNLSGRGVGMDVVRRNVEALRGTIELDSQPGKGCCVRIRLPLTLAIIDGFLVNVGHTPLVIPLDMVTECLDAAGINSQQKYSYRELRGHPLPIINLRHHFAIDGPTAKRENIVVVSHGKQQLGLIVDQLLGEQQIVIKPLGQVFTRLRDISGSSILGSGQVALILDIPGMLQHVHEMLAAAQTVQNT</sequence>
<name>A0ABV8CKZ7_9GAMM</name>
<evidence type="ECO:0000256" key="11">
    <source>
        <dbReference type="ARBA" id="ARBA00035100"/>
    </source>
</evidence>
<dbReference type="PRINTS" id="PR00344">
    <property type="entry name" value="BCTRLSENSOR"/>
</dbReference>
<keyword evidence="7" id="KW-0547">Nucleotide-binding</keyword>
<dbReference type="SUPFAM" id="SSF47226">
    <property type="entry name" value="Histidine-containing phosphotransfer domain, HPT domain"/>
    <property type="match status" value="1"/>
</dbReference>
<dbReference type="Gene3D" id="1.10.287.560">
    <property type="entry name" value="Histidine kinase CheA-like, homodimeric domain"/>
    <property type="match status" value="1"/>
</dbReference>
<comment type="function">
    <text evidence="11">Involved in the transmission of sensory signals from the chemoreceptors to the flagellar motors. CheA is autophosphorylated; it can transfer its phosphate group to either CheB or CheY.</text>
</comment>